<feature type="region of interest" description="Disordered" evidence="1">
    <location>
        <begin position="1"/>
        <end position="116"/>
    </location>
</feature>
<comment type="caution">
    <text evidence="2">The sequence shown here is derived from an EMBL/GenBank/DDBJ whole genome shotgun (WGS) entry which is preliminary data.</text>
</comment>
<reference evidence="2 3" key="1">
    <citation type="submission" date="2020-08" db="EMBL/GenBank/DDBJ databases">
        <title>Genomic Encyclopedia of Type Strains, Phase IV (KMG-IV): sequencing the most valuable type-strain genomes for metagenomic binning, comparative biology and taxonomic classification.</title>
        <authorList>
            <person name="Goeker M."/>
        </authorList>
    </citation>
    <scope>NUCLEOTIDE SEQUENCE [LARGE SCALE GENOMIC DNA]</scope>
    <source>
        <strain evidence="2 3">DSM 23240</strain>
    </source>
</reference>
<proteinExistence type="predicted"/>
<organism evidence="2 3">
    <name type="scientific">Glaciimonas immobilis</name>
    <dbReference type="NCBI Taxonomy" id="728004"/>
    <lineage>
        <taxon>Bacteria</taxon>
        <taxon>Pseudomonadati</taxon>
        <taxon>Pseudomonadota</taxon>
        <taxon>Betaproteobacteria</taxon>
        <taxon>Burkholderiales</taxon>
        <taxon>Oxalobacteraceae</taxon>
        <taxon>Glaciimonas</taxon>
    </lineage>
</organism>
<sequence>MENEDIEALNAGLNENSEPNDPYADQNDEPEADEPEEIPAEPDAGHSEDEDDPDPRPLTRGQARMQTLANERAIEKTQREAAEQRERLLQGQLDELRRGQQRPPEDDNLDPMEKWQRDANLQIQRSQFNSQDMLDQTKFLLAVSKNPSLSTFADSVEKRLQEVRSKGGNPSRDQVLTLLMGEQARARMDAAPAIKSAAAARVKAATGKPLGTKSNVAPSKPDSSEFDRLKGLKL</sequence>
<feature type="compositionally biased region" description="Acidic residues" evidence="1">
    <location>
        <begin position="26"/>
        <end position="40"/>
    </location>
</feature>
<feature type="region of interest" description="Disordered" evidence="1">
    <location>
        <begin position="201"/>
        <end position="234"/>
    </location>
</feature>
<evidence type="ECO:0000313" key="2">
    <source>
        <dbReference type="EMBL" id="MBB5200769.1"/>
    </source>
</evidence>
<feature type="compositionally biased region" description="Basic and acidic residues" evidence="1">
    <location>
        <begin position="222"/>
        <end position="234"/>
    </location>
</feature>
<dbReference type="EMBL" id="JACHHQ010000005">
    <property type="protein sequence ID" value="MBB5200769.1"/>
    <property type="molecule type" value="Genomic_DNA"/>
</dbReference>
<evidence type="ECO:0000313" key="3">
    <source>
        <dbReference type="Proteomes" id="UP000571084"/>
    </source>
</evidence>
<accession>A0A840RWG9</accession>
<protein>
    <submittedName>
        <fullName evidence="2">Uncharacterized protein</fullName>
    </submittedName>
</protein>
<dbReference type="AlphaFoldDB" id="A0A840RWG9"/>
<feature type="compositionally biased region" description="Basic and acidic residues" evidence="1">
    <location>
        <begin position="72"/>
        <end position="98"/>
    </location>
</feature>
<name>A0A840RWG9_9BURK</name>
<gene>
    <name evidence="2" type="ORF">HNR39_002611</name>
</gene>
<keyword evidence="3" id="KW-1185">Reference proteome</keyword>
<dbReference type="RefSeq" id="WP_168055774.1">
    <property type="nucleotide sequence ID" value="NZ_JAAOZT010000007.1"/>
</dbReference>
<evidence type="ECO:0000256" key="1">
    <source>
        <dbReference type="SAM" id="MobiDB-lite"/>
    </source>
</evidence>
<dbReference type="Proteomes" id="UP000571084">
    <property type="component" value="Unassembled WGS sequence"/>
</dbReference>